<dbReference type="AlphaFoldDB" id="A0AAD7U6Z9"/>
<dbReference type="PROSITE" id="PS50076">
    <property type="entry name" value="DNAJ_2"/>
    <property type="match status" value="1"/>
</dbReference>
<dbReference type="Pfam" id="PF00226">
    <property type="entry name" value="DnaJ"/>
    <property type="match status" value="1"/>
</dbReference>
<keyword evidence="1" id="KW-0143">Chaperone</keyword>
<feature type="compositionally biased region" description="Basic residues" evidence="2">
    <location>
        <begin position="305"/>
        <end position="318"/>
    </location>
</feature>
<dbReference type="Gene3D" id="1.10.287.110">
    <property type="entry name" value="DnaJ domain"/>
    <property type="match status" value="1"/>
</dbReference>
<reference evidence="5" key="1">
    <citation type="submission" date="2023-01" db="EMBL/GenBank/DDBJ databases">
        <title>Metagenome sequencing of chrysophaentin producing Chrysophaeum taylorii.</title>
        <authorList>
            <person name="Davison J."/>
            <person name="Bewley C."/>
        </authorList>
    </citation>
    <scope>NUCLEOTIDE SEQUENCE</scope>
    <source>
        <strain evidence="5">NIES-1699</strain>
    </source>
</reference>
<dbReference type="PANTHER" id="PTHR43096">
    <property type="entry name" value="DNAJ HOMOLOG 1, MITOCHONDRIAL-RELATED"/>
    <property type="match status" value="1"/>
</dbReference>
<comment type="caution">
    <text evidence="5">The sequence shown here is derived from an EMBL/GenBank/DDBJ whole genome shotgun (WGS) entry which is preliminary data.</text>
</comment>
<dbReference type="SMART" id="SM00271">
    <property type="entry name" value="DnaJ"/>
    <property type="match status" value="1"/>
</dbReference>
<proteinExistence type="predicted"/>
<feature type="domain" description="J" evidence="4">
    <location>
        <begin position="187"/>
        <end position="252"/>
    </location>
</feature>
<evidence type="ECO:0000256" key="3">
    <source>
        <dbReference type="SAM" id="SignalP"/>
    </source>
</evidence>
<dbReference type="Proteomes" id="UP001230188">
    <property type="component" value="Unassembled WGS sequence"/>
</dbReference>
<keyword evidence="3" id="KW-0732">Signal</keyword>
<sequence>MRVFGFGLALYHVVVLQVQAEEEGGVPDFYQLKCSACCSIVAELERNLEIEKPRMDIEIKRTIGFEQKSKVIDYSVSELRTLELLEGLCPGMQHYGVTTQEDGTASFQRHSVGGGSVHISGTMRIGTKKYHDDRLKLQSYCEAVVEEHEDLLSEAIRAAGVANLRKKEAESRLAAARRRGEEPTETDPYAVLGLDETATADQVRAKYRQLSRELHPDKTGGDPDAAKQFVAVTAAYEKATGEKHQPYEDLYRQVCVDIVGVCKDESEVDYVKSYFPKYYNSDRFQRPDDDAANKIAASPDAGENKKKKKKKKKKGGAHKAKDSKFVAAKTADL</sequence>
<dbReference type="InterPro" id="IPR021852">
    <property type="entry name" value="DUF3456"/>
</dbReference>
<feature type="signal peptide" evidence="3">
    <location>
        <begin position="1"/>
        <end position="20"/>
    </location>
</feature>
<evidence type="ECO:0000256" key="1">
    <source>
        <dbReference type="ARBA" id="ARBA00023186"/>
    </source>
</evidence>
<dbReference type="GO" id="GO:0051082">
    <property type="term" value="F:unfolded protein binding"/>
    <property type="evidence" value="ECO:0007669"/>
    <property type="project" value="TreeGrafter"/>
</dbReference>
<evidence type="ECO:0000313" key="6">
    <source>
        <dbReference type="Proteomes" id="UP001230188"/>
    </source>
</evidence>
<gene>
    <name evidence="5" type="ORF">CTAYLR_007669</name>
</gene>
<dbReference type="PRINTS" id="PR00625">
    <property type="entry name" value="JDOMAIN"/>
</dbReference>
<evidence type="ECO:0000313" key="5">
    <source>
        <dbReference type="EMBL" id="KAJ8599005.1"/>
    </source>
</evidence>
<feature type="chain" id="PRO_5042013073" description="J domain-containing protein" evidence="3">
    <location>
        <begin position="21"/>
        <end position="333"/>
    </location>
</feature>
<dbReference type="InterPro" id="IPR001623">
    <property type="entry name" value="DnaJ_domain"/>
</dbReference>
<dbReference type="CDD" id="cd06257">
    <property type="entry name" value="DnaJ"/>
    <property type="match status" value="1"/>
</dbReference>
<feature type="region of interest" description="Disordered" evidence="2">
    <location>
        <begin position="285"/>
        <end position="333"/>
    </location>
</feature>
<organism evidence="5 6">
    <name type="scientific">Chrysophaeum taylorii</name>
    <dbReference type="NCBI Taxonomy" id="2483200"/>
    <lineage>
        <taxon>Eukaryota</taxon>
        <taxon>Sar</taxon>
        <taxon>Stramenopiles</taxon>
        <taxon>Ochrophyta</taxon>
        <taxon>Pelagophyceae</taxon>
        <taxon>Pelagomonadales</taxon>
        <taxon>Pelagomonadaceae</taxon>
        <taxon>Chrysophaeum</taxon>
    </lineage>
</organism>
<dbReference type="SUPFAM" id="SSF46565">
    <property type="entry name" value="Chaperone J-domain"/>
    <property type="match status" value="1"/>
</dbReference>
<name>A0AAD7U6Z9_9STRA</name>
<dbReference type="GO" id="GO:0042026">
    <property type="term" value="P:protein refolding"/>
    <property type="evidence" value="ECO:0007669"/>
    <property type="project" value="TreeGrafter"/>
</dbReference>
<dbReference type="PANTHER" id="PTHR43096:SF52">
    <property type="entry name" value="DNAJ HOMOLOG 1, MITOCHONDRIAL-RELATED"/>
    <property type="match status" value="1"/>
</dbReference>
<dbReference type="InterPro" id="IPR036869">
    <property type="entry name" value="J_dom_sf"/>
</dbReference>
<protein>
    <recommendedName>
        <fullName evidence="4">J domain-containing protein</fullName>
    </recommendedName>
</protein>
<dbReference type="GO" id="GO:0005737">
    <property type="term" value="C:cytoplasm"/>
    <property type="evidence" value="ECO:0007669"/>
    <property type="project" value="TreeGrafter"/>
</dbReference>
<keyword evidence="6" id="KW-1185">Reference proteome</keyword>
<accession>A0AAD7U6Z9</accession>
<evidence type="ECO:0000256" key="2">
    <source>
        <dbReference type="SAM" id="MobiDB-lite"/>
    </source>
</evidence>
<dbReference type="EMBL" id="JAQMWT010000594">
    <property type="protein sequence ID" value="KAJ8599005.1"/>
    <property type="molecule type" value="Genomic_DNA"/>
</dbReference>
<dbReference type="Pfam" id="PF11938">
    <property type="entry name" value="DUF3456"/>
    <property type="match status" value="1"/>
</dbReference>
<evidence type="ECO:0000259" key="4">
    <source>
        <dbReference type="PROSITE" id="PS50076"/>
    </source>
</evidence>